<feature type="binding site" evidence="9">
    <location>
        <begin position="353"/>
        <end position="356"/>
    </location>
    <ligand>
        <name>ATP</name>
        <dbReference type="ChEBI" id="CHEBI:30616"/>
    </ligand>
</feature>
<dbReference type="Pfam" id="PF02403">
    <property type="entry name" value="Seryl_tRNA_N"/>
    <property type="match status" value="1"/>
</dbReference>
<dbReference type="Pfam" id="PF00587">
    <property type="entry name" value="tRNA-synt_2b"/>
    <property type="match status" value="1"/>
</dbReference>
<protein>
    <recommendedName>
        <fullName evidence="1 7">Serine--tRNA ligase</fullName>
        <ecNumber evidence="1 7">6.1.1.11</ecNumber>
    </recommendedName>
</protein>
<evidence type="ECO:0000256" key="1">
    <source>
        <dbReference type="ARBA" id="ARBA00012840"/>
    </source>
</evidence>
<feature type="site" description="Important for serine binding" evidence="8">
    <location>
        <position position="383"/>
    </location>
</feature>
<keyword evidence="3" id="KW-0547">Nucleotide-binding</keyword>
<evidence type="ECO:0000256" key="6">
    <source>
        <dbReference type="ARBA" id="ARBA00023146"/>
    </source>
</evidence>
<dbReference type="GO" id="GO:0006434">
    <property type="term" value="P:seryl-tRNA aminoacylation"/>
    <property type="evidence" value="ECO:0007669"/>
    <property type="project" value="UniProtKB-UniRule"/>
</dbReference>
<dbReference type="EMBL" id="PFAY01000003">
    <property type="protein sequence ID" value="PIT93343.1"/>
    <property type="molecule type" value="Genomic_DNA"/>
</dbReference>
<evidence type="ECO:0000256" key="4">
    <source>
        <dbReference type="ARBA" id="ARBA00022840"/>
    </source>
</evidence>
<proteinExistence type="predicted"/>
<evidence type="ECO:0000256" key="8">
    <source>
        <dbReference type="PIRSR" id="PIRSR001529-1"/>
    </source>
</evidence>
<evidence type="ECO:0000256" key="2">
    <source>
        <dbReference type="ARBA" id="ARBA00022598"/>
    </source>
</evidence>
<dbReference type="PRINTS" id="PR00981">
    <property type="entry name" value="TRNASYNTHSER"/>
</dbReference>
<reference evidence="12" key="1">
    <citation type="submission" date="2017-09" db="EMBL/GenBank/DDBJ databases">
        <title>Depth-based differentiation of microbial function through sediment-hosted aquifers and enrichment of novel symbionts in the deep terrestrial subsurface.</title>
        <authorList>
            <person name="Probst A.J."/>
            <person name="Ladd B."/>
            <person name="Jarett J.K."/>
            <person name="Geller-Mcgrath D.E."/>
            <person name="Sieber C.M.K."/>
            <person name="Emerson J.B."/>
            <person name="Anantharaman K."/>
            <person name="Thomas B.C."/>
            <person name="Malmstrom R."/>
            <person name="Stieglmeier M."/>
            <person name="Klingl A."/>
            <person name="Woyke T."/>
            <person name="Ryan C.M."/>
            <person name="Banfield J.F."/>
        </authorList>
    </citation>
    <scope>NUCLEOTIDE SEQUENCE [LARGE SCALE GENOMIC DNA]</scope>
</reference>
<feature type="binding site" evidence="8">
    <location>
        <position position="289"/>
    </location>
    <ligand>
        <name>L-serine</name>
        <dbReference type="ChEBI" id="CHEBI:33384"/>
    </ligand>
</feature>
<feature type="binding site" evidence="9">
    <location>
        <begin position="266"/>
        <end position="268"/>
    </location>
    <ligand>
        <name>ATP</name>
        <dbReference type="ChEBI" id="CHEBI:30616"/>
    </ligand>
</feature>
<dbReference type="InterPro" id="IPR010978">
    <property type="entry name" value="tRNA-bd_arm"/>
</dbReference>
<name>A0A2M6WKP5_9BACT</name>
<dbReference type="Proteomes" id="UP000229112">
    <property type="component" value="Unassembled WGS sequence"/>
</dbReference>
<evidence type="ECO:0000256" key="3">
    <source>
        <dbReference type="ARBA" id="ARBA00022741"/>
    </source>
</evidence>
<feature type="domain" description="Aminoacyl-transfer RNA synthetases class-II family profile" evidence="10">
    <location>
        <begin position="177"/>
        <end position="412"/>
    </location>
</feature>
<dbReference type="InterPro" id="IPR015866">
    <property type="entry name" value="Ser-tRNA-synth_1_N"/>
</dbReference>
<dbReference type="GO" id="GO:0004828">
    <property type="term" value="F:serine-tRNA ligase activity"/>
    <property type="evidence" value="ECO:0007669"/>
    <property type="project" value="UniProtKB-UniRule"/>
</dbReference>
<dbReference type="SUPFAM" id="SSF55681">
    <property type="entry name" value="Class II aaRS and biotin synthetases"/>
    <property type="match status" value="1"/>
</dbReference>
<feature type="binding site" evidence="8">
    <location>
        <position position="266"/>
    </location>
    <ligand>
        <name>L-serine</name>
        <dbReference type="ChEBI" id="CHEBI:33384"/>
    </ligand>
</feature>
<keyword evidence="6" id="KW-0030">Aminoacyl-tRNA synthetase</keyword>
<dbReference type="InterPro" id="IPR045864">
    <property type="entry name" value="aa-tRNA-synth_II/BPL/LPL"/>
</dbReference>
<dbReference type="Gene3D" id="3.30.930.10">
    <property type="entry name" value="Bira Bifunctional Protein, Domain 2"/>
    <property type="match status" value="1"/>
</dbReference>
<evidence type="ECO:0000256" key="7">
    <source>
        <dbReference type="NCBIfam" id="TIGR00414"/>
    </source>
</evidence>
<evidence type="ECO:0000313" key="12">
    <source>
        <dbReference type="Proteomes" id="UP000229112"/>
    </source>
</evidence>
<dbReference type="InterPro" id="IPR042103">
    <property type="entry name" value="SerRS_1_N_sf"/>
</dbReference>
<keyword evidence="2 11" id="KW-0436">Ligase</keyword>
<dbReference type="GO" id="GO:0005524">
    <property type="term" value="F:ATP binding"/>
    <property type="evidence" value="ECO:0007669"/>
    <property type="project" value="UniProtKB-KW"/>
</dbReference>
<dbReference type="Gene3D" id="1.10.287.40">
    <property type="entry name" value="Serine-tRNA synthetase, tRNA binding domain"/>
    <property type="match status" value="1"/>
</dbReference>
<keyword evidence="4 9" id="KW-0067">ATP-binding</keyword>
<evidence type="ECO:0000256" key="5">
    <source>
        <dbReference type="ARBA" id="ARBA00022917"/>
    </source>
</evidence>
<accession>A0A2M6WKP5</accession>
<dbReference type="PIRSF" id="PIRSF001529">
    <property type="entry name" value="Ser-tRNA-synth_IIa"/>
    <property type="match status" value="1"/>
</dbReference>
<evidence type="ECO:0000259" key="10">
    <source>
        <dbReference type="PROSITE" id="PS50862"/>
    </source>
</evidence>
<dbReference type="AlphaFoldDB" id="A0A2M6WKP5"/>
<organism evidence="11 12">
    <name type="scientific">Candidatus Harrisonbacteria bacterium CG10_big_fil_rev_8_21_14_0_10_38_8</name>
    <dbReference type="NCBI Taxonomy" id="1974582"/>
    <lineage>
        <taxon>Bacteria</taxon>
        <taxon>Candidatus Harrisoniibacteriota</taxon>
    </lineage>
</organism>
<gene>
    <name evidence="11" type="ORF">COU06_00500</name>
</gene>
<dbReference type="InterPro" id="IPR002314">
    <property type="entry name" value="aa-tRNA-synt_IIb"/>
</dbReference>
<dbReference type="PROSITE" id="PS50862">
    <property type="entry name" value="AA_TRNA_LIGASE_II"/>
    <property type="match status" value="1"/>
</dbReference>
<dbReference type="PANTHER" id="PTHR11778">
    <property type="entry name" value="SERYL-TRNA SYNTHETASE"/>
    <property type="match status" value="1"/>
</dbReference>
<evidence type="ECO:0000313" key="11">
    <source>
        <dbReference type="EMBL" id="PIT93343.1"/>
    </source>
</evidence>
<dbReference type="InterPro" id="IPR006195">
    <property type="entry name" value="aa-tRNA-synth_II"/>
</dbReference>
<dbReference type="SUPFAM" id="SSF46589">
    <property type="entry name" value="tRNA-binding arm"/>
    <property type="match status" value="1"/>
</dbReference>
<dbReference type="EC" id="6.1.1.11" evidence="1 7"/>
<comment type="caution">
    <text evidence="11">The sequence shown here is derived from an EMBL/GenBank/DDBJ whole genome shotgun (WGS) entry which is preliminary data.</text>
</comment>
<keyword evidence="5" id="KW-0648">Protein biosynthesis</keyword>
<dbReference type="GO" id="GO:0005737">
    <property type="term" value="C:cytoplasm"/>
    <property type="evidence" value="ECO:0007669"/>
    <property type="project" value="UniProtKB-UniRule"/>
</dbReference>
<evidence type="ECO:0000256" key="9">
    <source>
        <dbReference type="PIRSR" id="PIRSR001529-2"/>
    </source>
</evidence>
<sequence>MIDINIIRQTPEVVKASLIKRARDPQIVDEFLSVDQSWKNLQTEIDNLKAKQKEKGSSDIEGAKALKQTVISKTSEYQSLDNKRNELLLQIPNILLDSVPEGKNEDENKVIKTWGEIPVFDFPVKDHLELGTALDLIDNERASKVTGARFTYLKGGIVHLQFALSQFVLKTLTSKEIIAEIASKISPALSSRPFIPVLPPTLVKTDTYIKMGRLTPENKDDKYKIEGEELYLIGSAEHTLGPVHMNETFNPEELPIRYLGYSTSFRREAGTYGKDTKGILRMHQFDKWEMETFTTKDQGEAEHELLLAVQEYLMQKLEIPYQVVANCAGDTQDPNAHQYDIEAWLPGQAKYRETHSADYMTDYQSRRLKIKVGKEFVYMNDATALSMRPLIAILENNQTKEGKIKIPKVLVPYTGFEVIE</sequence>
<dbReference type="InterPro" id="IPR002317">
    <property type="entry name" value="Ser-tRNA-ligase_type_1"/>
</dbReference>
<dbReference type="NCBIfam" id="TIGR00414">
    <property type="entry name" value="serS"/>
    <property type="match status" value="1"/>
</dbReference>